<feature type="compositionally biased region" description="Polar residues" evidence="1">
    <location>
        <begin position="160"/>
        <end position="174"/>
    </location>
</feature>
<feature type="region of interest" description="Disordered" evidence="1">
    <location>
        <begin position="153"/>
        <end position="185"/>
    </location>
</feature>
<name>A0ABQ9GRJ9_9NEOP</name>
<evidence type="ECO:0000313" key="3">
    <source>
        <dbReference type="Proteomes" id="UP001159363"/>
    </source>
</evidence>
<protein>
    <submittedName>
        <fullName evidence="2">Uncharacterized protein</fullName>
    </submittedName>
</protein>
<keyword evidence="3" id="KW-1185">Reference proteome</keyword>
<dbReference type="Proteomes" id="UP001159363">
    <property type="component" value="Chromosome 9"/>
</dbReference>
<sequence>MQTLIPGTMKLLILSQLHYVHKDQCCKEGSGPTLALLHHRNTPRGRRGSPVQHLMGRSTTTLLPTNDKLVLPALIKGLAKYLKYLNRDREAFSKHKTLPPKLAPRATVLYQEAHKRWVPAKVVKQVPYSRLYIIETPRDIAYSWISRYQRRAQKIPPESSPQTEANVESRSSSAEFLGFREGPGE</sequence>
<dbReference type="EMBL" id="JARBHB010000010">
    <property type="protein sequence ID" value="KAJ8874667.1"/>
    <property type="molecule type" value="Genomic_DNA"/>
</dbReference>
<evidence type="ECO:0000256" key="1">
    <source>
        <dbReference type="SAM" id="MobiDB-lite"/>
    </source>
</evidence>
<gene>
    <name evidence="2" type="ORF">PR048_025533</name>
</gene>
<evidence type="ECO:0000313" key="2">
    <source>
        <dbReference type="EMBL" id="KAJ8874667.1"/>
    </source>
</evidence>
<reference evidence="2 3" key="1">
    <citation type="submission" date="2023-02" db="EMBL/GenBank/DDBJ databases">
        <title>LHISI_Scaffold_Assembly.</title>
        <authorList>
            <person name="Stuart O.P."/>
            <person name="Cleave R."/>
            <person name="Magrath M.J.L."/>
            <person name="Mikheyev A.S."/>
        </authorList>
    </citation>
    <scope>NUCLEOTIDE SEQUENCE [LARGE SCALE GENOMIC DNA]</scope>
    <source>
        <strain evidence="2">Daus_M_001</strain>
        <tissue evidence="2">Leg muscle</tissue>
    </source>
</reference>
<proteinExistence type="predicted"/>
<accession>A0ABQ9GRJ9</accession>
<comment type="caution">
    <text evidence="2">The sequence shown here is derived from an EMBL/GenBank/DDBJ whole genome shotgun (WGS) entry which is preliminary data.</text>
</comment>
<organism evidence="2 3">
    <name type="scientific">Dryococelus australis</name>
    <dbReference type="NCBI Taxonomy" id="614101"/>
    <lineage>
        <taxon>Eukaryota</taxon>
        <taxon>Metazoa</taxon>
        <taxon>Ecdysozoa</taxon>
        <taxon>Arthropoda</taxon>
        <taxon>Hexapoda</taxon>
        <taxon>Insecta</taxon>
        <taxon>Pterygota</taxon>
        <taxon>Neoptera</taxon>
        <taxon>Polyneoptera</taxon>
        <taxon>Phasmatodea</taxon>
        <taxon>Verophasmatodea</taxon>
        <taxon>Anareolatae</taxon>
        <taxon>Phasmatidae</taxon>
        <taxon>Eurycanthinae</taxon>
        <taxon>Dryococelus</taxon>
    </lineage>
</organism>